<sequence>MAGTTEFATATGNDYAEHERTYAAVMKMSKVGTAMIVLVVISLAIGGVTGPWWLCGLGIVLSIIGGVIGAVSEKGTIIPMAVAALAVVALWYVV</sequence>
<gene>
    <name evidence="3" type="ORF">GCM10008170_20760</name>
    <name evidence="4" type="ORF">JOD31_000976</name>
</gene>
<dbReference type="Pfam" id="PF07835">
    <property type="entry name" value="COX4_pro_2"/>
    <property type="match status" value="1"/>
</dbReference>
<comment type="caution">
    <text evidence="3">The sequence shown here is derived from an EMBL/GenBank/DDBJ whole genome shotgun (WGS) entry which is preliminary data.</text>
</comment>
<reference evidence="3" key="1">
    <citation type="journal article" date="2014" name="Int. J. Syst. Evol. Microbiol.">
        <title>Complete genome sequence of Corynebacterium casei LMG S-19264T (=DSM 44701T), isolated from a smear-ripened cheese.</title>
        <authorList>
            <consortium name="US DOE Joint Genome Institute (JGI-PGF)"/>
            <person name="Walter F."/>
            <person name="Albersmeier A."/>
            <person name="Kalinowski J."/>
            <person name="Ruckert C."/>
        </authorList>
    </citation>
    <scope>NUCLEOTIDE SEQUENCE</scope>
    <source>
        <strain evidence="3">VKM B-1606</strain>
    </source>
</reference>
<evidence type="ECO:0000313" key="4">
    <source>
        <dbReference type="EMBL" id="MBM7850764.1"/>
    </source>
</evidence>
<dbReference type="Proteomes" id="UP001143400">
    <property type="component" value="Unassembled WGS sequence"/>
</dbReference>
<protein>
    <recommendedName>
        <fullName evidence="2">Cytochrome c oxidase subunit IV bacterial aa3 type domain-containing protein</fullName>
    </recommendedName>
</protein>
<feature type="transmembrane region" description="Helical" evidence="1">
    <location>
        <begin position="77"/>
        <end position="93"/>
    </location>
</feature>
<feature type="domain" description="Cytochrome c oxidase subunit IV bacterial aa3 type" evidence="2">
    <location>
        <begin position="4"/>
        <end position="45"/>
    </location>
</feature>
<reference evidence="3" key="3">
    <citation type="submission" date="2023-01" db="EMBL/GenBank/DDBJ databases">
        <authorList>
            <person name="Sun Q."/>
            <person name="Evtushenko L."/>
        </authorList>
    </citation>
    <scope>NUCLEOTIDE SEQUENCE</scope>
    <source>
        <strain evidence="3">VKM B-1606</strain>
    </source>
</reference>
<organism evidence="3 6">
    <name type="scientific">Methylopila capsulata</name>
    <dbReference type="NCBI Taxonomy" id="61654"/>
    <lineage>
        <taxon>Bacteria</taxon>
        <taxon>Pseudomonadati</taxon>
        <taxon>Pseudomonadota</taxon>
        <taxon>Alphaproteobacteria</taxon>
        <taxon>Hyphomicrobiales</taxon>
        <taxon>Methylopilaceae</taxon>
        <taxon>Methylopila</taxon>
    </lineage>
</organism>
<dbReference type="EMBL" id="JAFBCY010000001">
    <property type="protein sequence ID" value="MBM7850764.1"/>
    <property type="molecule type" value="Genomic_DNA"/>
</dbReference>
<evidence type="ECO:0000313" key="6">
    <source>
        <dbReference type="Proteomes" id="UP001143400"/>
    </source>
</evidence>
<accession>A0A9W6IT50</accession>
<keyword evidence="1" id="KW-0472">Membrane</keyword>
<keyword evidence="1" id="KW-0812">Transmembrane</keyword>
<feature type="transmembrane region" description="Helical" evidence="1">
    <location>
        <begin position="51"/>
        <end position="70"/>
    </location>
</feature>
<reference evidence="4 5" key="2">
    <citation type="submission" date="2021-01" db="EMBL/GenBank/DDBJ databases">
        <title>Genomic Encyclopedia of Type Strains, Phase IV (KMG-IV): sequencing the most valuable type-strain genomes for metagenomic binning, comparative biology and taxonomic classification.</title>
        <authorList>
            <person name="Goeker M."/>
        </authorList>
    </citation>
    <scope>NUCLEOTIDE SEQUENCE [LARGE SCALE GENOMIC DNA]</scope>
    <source>
        <strain evidence="4 5">DSM 6130</strain>
    </source>
</reference>
<feature type="transmembrane region" description="Helical" evidence="1">
    <location>
        <begin position="28"/>
        <end position="45"/>
    </location>
</feature>
<dbReference type="RefSeq" id="WP_204949148.1">
    <property type="nucleotide sequence ID" value="NZ_BSFF01000002.1"/>
</dbReference>
<dbReference type="InterPro" id="IPR036596">
    <property type="entry name" value="Cyt-C_aa3_sf"/>
</dbReference>
<dbReference type="Proteomes" id="UP000758856">
    <property type="component" value="Unassembled WGS sequence"/>
</dbReference>
<name>A0A9W6IT50_9HYPH</name>
<evidence type="ECO:0000259" key="2">
    <source>
        <dbReference type="Pfam" id="PF07835"/>
    </source>
</evidence>
<dbReference type="SUPFAM" id="SSF81469">
    <property type="entry name" value="Bacterial aa3 type cytochrome c oxidase subunit IV"/>
    <property type="match status" value="1"/>
</dbReference>
<evidence type="ECO:0000313" key="3">
    <source>
        <dbReference type="EMBL" id="GLK56057.1"/>
    </source>
</evidence>
<evidence type="ECO:0000256" key="1">
    <source>
        <dbReference type="SAM" id="Phobius"/>
    </source>
</evidence>
<dbReference type="Gene3D" id="1.20.5.160">
    <property type="entry name" value="Bacterial aa3 type cytochrome c oxidase subunit IV"/>
    <property type="match status" value="1"/>
</dbReference>
<evidence type="ECO:0000313" key="5">
    <source>
        <dbReference type="Proteomes" id="UP000758856"/>
    </source>
</evidence>
<proteinExistence type="predicted"/>
<keyword evidence="1" id="KW-1133">Transmembrane helix</keyword>
<dbReference type="EMBL" id="BSFF01000002">
    <property type="protein sequence ID" value="GLK56057.1"/>
    <property type="molecule type" value="Genomic_DNA"/>
</dbReference>
<dbReference type="InterPro" id="IPR012422">
    <property type="entry name" value="Cyt_c_oxidase_su4_bac-aa3"/>
</dbReference>
<keyword evidence="5" id="KW-1185">Reference proteome</keyword>
<dbReference type="AlphaFoldDB" id="A0A9W6IT50"/>